<proteinExistence type="predicted"/>
<reference evidence="2" key="3">
    <citation type="submission" date="2015-04" db="UniProtKB">
        <authorList>
            <consortium name="EnsemblPlants"/>
        </authorList>
    </citation>
    <scope>IDENTIFICATION</scope>
    <source>
        <strain evidence="2">cv. Jemalong A17</strain>
    </source>
</reference>
<dbReference type="HOGENOM" id="CLU_2486838_0_0_1"/>
<gene>
    <name evidence="1" type="ordered locus">MTR_7g117515</name>
</gene>
<organism evidence="1 3">
    <name type="scientific">Medicago truncatula</name>
    <name type="common">Barrel medic</name>
    <name type="synonym">Medicago tribuloides</name>
    <dbReference type="NCBI Taxonomy" id="3880"/>
    <lineage>
        <taxon>Eukaryota</taxon>
        <taxon>Viridiplantae</taxon>
        <taxon>Streptophyta</taxon>
        <taxon>Embryophyta</taxon>
        <taxon>Tracheophyta</taxon>
        <taxon>Spermatophyta</taxon>
        <taxon>Magnoliopsida</taxon>
        <taxon>eudicotyledons</taxon>
        <taxon>Gunneridae</taxon>
        <taxon>Pentapetalae</taxon>
        <taxon>rosids</taxon>
        <taxon>fabids</taxon>
        <taxon>Fabales</taxon>
        <taxon>Fabaceae</taxon>
        <taxon>Papilionoideae</taxon>
        <taxon>50 kb inversion clade</taxon>
        <taxon>NPAAA clade</taxon>
        <taxon>Hologalegina</taxon>
        <taxon>IRL clade</taxon>
        <taxon>Trifolieae</taxon>
        <taxon>Medicago</taxon>
    </lineage>
</organism>
<keyword evidence="3" id="KW-1185">Reference proteome</keyword>
<evidence type="ECO:0000313" key="2">
    <source>
        <dbReference type="EnsemblPlants" id="KEH24657"/>
    </source>
</evidence>
<sequence>MRPTACWTQSHIIHHHHLYIIINKNHHCHVLKTDTFEIIIDPSLSPQNSRKTKKPLKTGSNSGVRDAVCFGFGHKFHPNRKIKKHVV</sequence>
<dbReference type="Proteomes" id="UP000002051">
    <property type="component" value="Unassembled WGS sequence"/>
</dbReference>
<reference evidence="1 3" key="2">
    <citation type="journal article" date="2014" name="BMC Genomics">
        <title>An improved genome release (version Mt4.0) for the model legume Medicago truncatula.</title>
        <authorList>
            <person name="Tang H."/>
            <person name="Krishnakumar V."/>
            <person name="Bidwell S."/>
            <person name="Rosen B."/>
            <person name="Chan A."/>
            <person name="Zhou S."/>
            <person name="Gentzbittel L."/>
            <person name="Childs K.L."/>
            <person name="Yandell M."/>
            <person name="Gundlach H."/>
            <person name="Mayer K.F."/>
            <person name="Schwartz D.C."/>
            <person name="Town C.D."/>
        </authorList>
    </citation>
    <scope>GENOME REANNOTATION</scope>
    <source>
        <strain evidence="1">A17</strain>
        <strain evidence="2 3">cv. Jemalong A17</strain>
    </source>
</reference>
<dbReference type="EMBL" id="CM001223">
    <property type="protein sequence ID" value="KEH24657.1"/>
    <property type="molecule type" value="Genomic_DNA"/>
</dbReference>
<dbReference type="EnsemblPlants" id="KEH24657">
    <property type="protein sequence ID" value="KEH24657"/>
    <property type="gene ID" value="MTR_7g117515"/>
</dbReference>
<dbReference type="AlphaFoldDB" id="A0A072U4N1"/>
<evidence type="ECO:0000313" key="3">
    <source>
        <dbReference type="Proteomes" id="UP000002051"/>
    </source>
</evidence>
<accession>A0A072U4N1</accession>
<name>A0A072U4N1_MEDTR</name>
<reference evidence="1 3" key="1">
    <citation type="journal article" date="2011" name="Nature">
        <title>The Medicago genome provides insight into the evolution of rhizobial symbioses.</title>
        <authorList>
            <person name="Young N.D."/>
            <person name="Debelle F."/>
            <person name="Oldroyd G.E."/>
            <person name="Geurts R."/>
            <person name="Cannon S.B."/>
            <person name="Udvardi M.K."/>
            <person name="Benedito V.A."/>
            <person name="Mayer K.F."/>
            <person name="Gouzy J."/>
            <person name="Schoof H."/>
            <person name="Van de Peer Y."/>
            <person name="Proost S."/>
            <person name="Cook D.R."/>
            <person name="Meyers B.C."/>
            <person name="Spannagl M."/>
            <person name="Cheung F."/>
            <person name="De Mita S."/>
            <person name="Krishnakumar V."/>
            <person name="Gundlach H."/>
            <person name="Zhou S."/>
            <person name="Mudge J."/>
            <person name="Bharti A.K."/>
            <person name="Murray J.D."/>
            <person name="Naoumkina M.A."/>
            <person name="Rosen B."/>
            <person name="Silverstein K.A."/>
            <person name="Tang H."/>
            <person name="Rombauts S."/>
            <person name="Zhao P.X."/>
            <person name="Zhou P."/>
            <person name="Barbe V."/>
            <person name="Bardou P."/>
            <person name="Bechner M."/>
            <person name="Bellec A."/>
            <person name="Berger A."/>
            <person name="Berges H."/>
            <person name="Bidwell S."/>
            <person name="Bisseling T."/>
            <person name="Choisne N."/>
            <person name="Couloux A."/>
            <person name="Denny R."/>
            <person name="Deshpande S."/>
            <person name="Dai X."/>
            <person name="Doyle J.J."/>
            <person name="Dudez A.M."/>
            <person name="Farmer A.D."/>
            <person name="Fouteau S."/>
            <person name="Franken C."/>
            <person name="Gibelin C."/>
            <person name="Gish J."/>
            <person name="Goldstein S."/>
            <person name="Gonzalez A.J."/>
            <person name="Green P.J."/>
            <person name="Hallab A."/>
            <person name="Hartog M."/>
            <person name="Hua A."/>
            <person name="Humphray S.J."/>
            <person name="Jeong D.H."/>
            <person name="Jing Y."/>
            <person name="Jocker A."/>
            <person name="Kenton S.M."/>
            <person name="Kim D.J."/>
            <person name="Klee K."/>
            <person name="Lai H."/>
            <person name="Lang C."/>
            <person name="Lin S."/>
            <person name="Macmil S.L."/>
            <person name="Magdelenat G."/>
            <person name="Matthews L."/>
            <person name="McCorrison J."/>
            <person name="Monaghan E.L."/>
            <person name="Mun J.H."/>
            <person name="Najar F.Z."/>
            <person name="Nicholson C."/>
            <person name="Noirot C."/>
            <person name="O'Bleness M."/>
            <person name="Paule C.R."/>
            <person name="Poulain J."/>
            <person name="Prion F."/>
            <person name="Qin B."/>
            <person name="Qu C."/>
            <person name="Retzel E.F."/>
            <person name="Riddle C."/>
            <person name="Sallet E."/>
            <person name="Samain S."/>
            <person name="Samson N."/>
            <person name="Sanders I."/>
            <person name="Saurat O."/>
            <person name="Scarpelli C."/>
            <person name="Schiex T."/>
            <person name="Segurens B."/>
            <person name="Severin A.J."/>
            <person name="Sherrier D.J."/>
            <person name="Shi R."/>
            <person name="Sims S."/>
            <person name="Singer S.R."/>
            <person name="Sinharoy S."/>
            <person name="Sterck L."/>
            <person name="Viollet A."/>
            <person name="Wang B.B."/>
            <person name="Wang K."/>
            <person name="Wang M."/>
            <person name="Wang X."/>
            <person name="Warfsmann J."/>
            <person name="Weissenbach J."/>
            <person name="White D.D."/>
            <person name="White J.D."/>
            <person name="Wiley G.B."/>
            <person name="Wincker P."/>
            <person name="Xing Y."/>
            <person name="Yang L."/>
            <person name="Yao Z."/>
            <person name="Ying F."/>
            <person name="Zhai J."/>
            <person name="Zhou L."/>
            <person name="Zuber A."/>
            <person name="Denarie J."/>
            <person name="Dixon R.A."/>
            <person name="May G.D."/>
            <person name="Schwartz D.C."/>
            <person name="Rogers J."/>
            <person name="Quetier F."/>
            <person name="Town C.D."/>
            <person name="Roe B.A."/>
        </authorList>
    </citation>
    <scope>NUCLEOTIDE SEQUENCE [LARGE SCALE GENOMIC DNA]</scope>
    <source>
        <strain evidence="1">A17</strain>
        <strain evidence="2 3">cv. Jemalong A17</strain>
    </source>
</reference>
<protein>
    <submittedName>
        <fullName evidence="1 2">Uncharacterized protein</fullName>
    </submittedName>
</protein>
<evidence type="ECO:0000313" key="1">
    <source>
        <dbReference type="EMBL" id="KEH24657.1"/>
    </source>
</evidence>